<dbReference type="OrthoDB" id="3698439at2"/>
<evidence type="ECO:0000313" key="2">
    <source>
        <dbReference type="EMBL" id="OWV10737.1"/>
    </source>
</evidence>
<evidence type="ECO:0008006" key="4">
    <source>
        <dbReference type="Google" id="ProtNLM"/>
    </source>
</evidence>
<protein>
    <recommendedName>
        <fullName evidence="4">Polyketide cyclase</fullName>
    </recommendedName>
</protein>
<organism evidence="2 3">
    <name type="scientific">Micromonospora wenchangensis</name>
    <dbReference type="NCBI Taxonomy" id="1185415"/>
    <lineage>
        <taxon>Bacteria</taxon>
        <taxon>Bacillati</taxon>
        <taxon>Actinomycetota</taxon>
        <taxon>Actinomycetes</taxon>
        <taxon>Micromonosporales</taxon>
        <taxon>Micromonosporaceae</taxon>
        <taxon>Micromonospora</taxon>
    </lineage>
</organism>
<dbReference type="EMBL" id="MZMV01000007">
    <property type="protein sequence ID" value="OWV10737.1"/>
    <property type="molecule type" value="Genomic_DNA"/>
</dbReference>
<dbReference type="RefSeq" id="WP_088642720.1">
    <property type="nucleotide sequence ID" value="NZ_CBDRBW010000032.1"/>
</dbReference>
<dbReference type="SUPFAM" id="SSF55961">
    <property type="entry name" value="Bet v1-like"/>
    <property type="match status" value="1"/>
</dbReference>
<dbReference type="InterPro" id="IPR023393">
    <property type="entry name" value="START-like_dom_sf"/>
</dbReference>
<keyword evidence="3" id="KW-1185">Reference proteome</keyword>
<feature type="compositionally biased region" description="Basic and acidic residues" evidence="1">
    <location>
        <begin position="44"/>
        <end position="55"/>
    </location>
</feature>
<accession>A0A246RRN0</accession>
<feature type="region of interest" description="Disordered" evidence="1">
    <location>
        <begin position="1"/>
        <end position="62"/>
    </location>
</feature>
<name>A0A246RRN0_9ACTN</name>
<gene>
    <name evidence="2" type="ORF">B5D80_05710</name>
</gene>
<dbReference type="Proteomes" id="UP000197174">
    <property type="component" value="Unassembled WGS sequence"/>
</dbReference>
<comment type="caution">
    <text evidence="2">The sequence shown here is derived from an EMBL/GenBank/DDBJ whole genome shotgun (WGS) entry which is preliminary data.</text>
</comment>
<dbReference type="Gene3D" id="3.30.530.20">
    <property type="match status" value="1"/>
</dbReference>
<proteinExistence type="predicted"/>
<reference evidence="2 3" key="1">
    <citation type="submission" date="2017-03" db="EMBL/GenBank/DDBJ databases">
        <title>Whole genome sequence of Micromonospora wenchangensis, isolated from mangrove soil.</title>
        <authorList>
            <person name="Yang H."/>
        </authorList>
    </citation>
    <scope>NUCLEOTIDE SEQUENCE [LARGE SCALE GENOMIC DNA]</scope>
    <source>
        <strain evidence="2 3">CCTCC AA 2012002</strain>
    </source>
</reference>
<sequence length="105" mass="10935">MGTRAERGMSAPPEVVFSTATDPERIDAWLPGALRTDGPTPSSRSDDELHARWDGPDGTAELRVAPADAGGARVRLDLPAGADAGLADESLVNLEREVAENLTAG</sequence>
<evidence type="ECO:0000256" key="1">
    <source>
        <dbReference type="SAM" id="MobiDB-lite"/>
    </source>
</evidence>
<dbReference type="AlphaFoldDB" id="A0A246RRN0"/>
<evidence type="ECO:0000313" key="3">
    <source>
        <dbReference type="Proteomes" id="UP000197174"/>
    </source>
</evidence>